<keyword evidence="1" id="KW-0732">Signal</keyword>
<feature type="signal peptide" evidence="1">
    <location>
        <begin position="1"/>
        <end position="20"/>
    </location>
</feature>
<evidence type="ECO:0000313" key="3">
    <source>
        <dbReference type="Proteomes" id="UP001066276"/>
    </source>
</evidence>
<feature type="chain" id="PRO_5043417568" evidence="1">
    <location>
        <begin position="21"/>
        <end position="74"/>
    </location>
</feature>
<keyword evidence="3" id="KW-1185">Reference proteome</keyword>
<sequence length="74" mass="8344">MGVCWSWCVVCTSLWLVAQSSMRRSYPRILGGASGLRFTFDFQTDLELQENLYLVGVFHQNTEDPSACHDVISA</sequence>
<accession>A0AAV7Q289</accession>
<dbReference type="Proteomes" id="UP001066276">
    <property type="component" value="Chromosome 7"/>
</dbReference>
<evidence type="ECO:0000313" key="2">
    <source>
        <dbReference type="EMBL" id="KAJ1133339.1"/>
    </source>
</evidence>
<organism evidence="2 3">
    <name type="scientific">Pleurodeles waltl</name>
    <name type="common">Iberian ribbed newt</name>
    <dbReference type="NCBI Taxonomy" id="8319"/>
    <lineage>
        <taxon>Eukaryota</taxon>
        <taxon>Metazoa</taxon>
        <taxon>Chordata</taxon>
        <taxon>Craniata</taxon>
        <taxon>Vertebrata</taxon>
        <taxon>Euteleostomi</taxon>
        <taxon>Amphibia</taxon>
        <taxon>Batrachia</taxon>
        <taxon>Caudata</taxon>
        <taxon>Salamandroidea</taxon>
        <taxon>Salamandridae</taxon>
        <taxon>Pleurodelinae</taxon>
        <taxon>Pleurodeles</taxon>
    </lineage>
</organism>
<evidence type="ECO:0000256" key="1">
    <source>
        <dbReference type="SAM" id="SignalP"/>
    </source>
</evidence>
<dbReference type="AlphaFoldDB" id="A0AAV7Q289"/>
<proteinExistence type="predicted"/>
<name>A0AAV7Q289_PLEWA</name>
<reference evidence="2" key="1">
    <citation type="journal article" date="2022" name="bioRxiv">
        <title>Sequencing and chromosome-scale assembly of the giantPleurodeles waltlgenome.</title>
        <authorList>
            <person name="Brown T."/>
            <person name="Elewa A."/>
            <person name="Iarovenko S."/>
            <person name="Subramanian E."/>
            <person name="Araus A.J."/>
            <person name="Petzold A."/>
            <person name="Susuki M."/>
            <person name="Suzuki K.-i.T."/>
            <person name="Hayashi T."/>
            <person name="Toyoda A."/>
            <person name="Oliveira C."/>
            <person name="Osipova E."/>
            <person name="Leigh N.D."/>
            <person name="Simon A."/>
            <person name="Yun M.H."/>
        </authorList>
    </citation>
    <scope>NUCLEOTIDE SEQUENCE</scope>
    <source>
        <strain evidence="2">20211129_DDA</strain>
        <tissue evidence="2">Liver</tissue>
    </source>
</reference>
<protein>
    <submittedName>
        <fullName evidence="2">Uncharacterized protein</fullName>
    </submittedName>
</protein>
<dbReference type="EMBL" id="JANPWB010000011">
    <property type="protein sequence ID" value="KAJ1133339.1"/>
    <property type="molecule type" value="Genomic_DNA"/>
</dbReference>
<comment type="caution">
    <text evidence="2">The sequence shown here is derived from an EMBL/GenBank/DDBJ whole genome shotgun (WGS) entry which is preliminary data.</text>
</comment>
<gene>
    <name evidence="2" type="ORF">NDU88_011634</name>
</gene>